<proteinExistence type="inferred from homology"/>
<dbReference type="AlphaFoldDB" id="A0A2A2HVI4"/>
<keyword evidence="3" id="KW-0862">Zinc</keyword>
<dbReference type="Proteomes" id="UP000218164">
    <property type="component" value="Unassembled WGS sequence"/>
</dbReference>
<dbReference type="PANTHER" id="PTHR33202">
    <property type="entry name" value="ZINC UPTAKE REGULATION PROTEIN"/>
    <property type="match status" value="1"/>
</dbReference>
<evidence type="ECO:0000256" key="3">
    <source>
        <dbReference type="ARBA" id="ARBA00022833"/>
    </source>
</evidence>
<dbReference type="Gene3D" id="1.10.10.10">
    <property type="entry name" value="Winged helix-like DNA-binding domain superfamily/Winged helix DNA-binding domain"/>
    <property type="match status" value="1"/>
</dbReference>
<evidence type="ECO:0000256" key="1">
    <source>
        <dbReference type="ARBA" id="ARBA00007957"/>
    </source>
</evidence>
<evidence type="ECO:0000256" key="6">
    <source>
        <dbReference type="ARBA" id="ARBA00023163"/>
    </source>
</evidence>
<evidence type="ECO:0000256" key="5">
    <source>
        <dbReference type="ARBA" id="ARBA00023125"/>
    </source>
</evidence>
<evidence type="ECO:0000313" key="8">
    <source>
        <dbReference type="Proteomes" id="UP000218164"/>
    </source>
</evidence>
<dbReference type="Gene3D" id="3.30.1490.190">
    <property type="match status" value="1"/>
</dbReference>
<keyword evidence="2" id="KW-0678">Repressor</keyword>
<comment type="caution">
    <text evidence="7">The sequence shown here is derived from an EMBL/GenBank/DDBJ whole genome shotgun (WGS) entry which is preliminary data.</text>
</comment>
<keyword evidence="6" id="KW-0804">Transcription</keyword>
<dbReference type="GO" id="GO:0008270">
    <property type="term" value="F:zinc ion binding"/>
    <property type="evidence" value="ECO:0007669"/>
    <property type="project" value="TreeGrafter"/>
</dbReference>
<dbReference type="InterPro" id="IPR036390">
    <property type="entry name" value="WH_DNA-bd_sf"/>
</dbReference>
<keyword evidence="4" id="KW-0805">Transcription regulation</keyword>
<evidence type="ECO:0000256" key="4">
    <source>
        <dbReference type="ARBA" id="ARBA00023015"/>
    </source>
</evidence>
<evidence type="ECO:0000313" key="7">
    <source>
        <dbReference type="EMBL" id="PAV13306.1"/>
    </source>
</evidence>
<reference evidence="7 8" key="1">
    <citation type="journal article" date="2017" name="BMC Genomics">
        <title>Genomic analysis of methanogenic archaea reveals a shift towards energy conservation.</title>
        <authorList>
            <person name="Gilmore S.P."/>
            <person name="Henske J.K."/>
            <person name="Sexton J.A."/>
            <person name="Solomon K.V."/>
            <person name="Seppala S."/>
            <person name="Yoo J.I."/>
            <person name="Huyett L.M."/>
            <person name="Pressman A."/>
            <person name="Cogan J.Z."/>
            <person name="Kivenson V."/>
            <person name="Peng X."/>
            <person name="Tan Y."/>
            <person name="Valentine D.L."/>
            <person name="O'Malley M.A."/>
        </authorList>
    </citation>
    <scope>NUCLEOTIDE SEQUENCE [LARGE SCALE GENOMIC DNA]</scope>
    <source>
        <strain evidence="7 8">MC-15</strain>
    </source>
</reference>
<dbReference type="RefSeq" id="WP_095643873.1">
    <property type="nucleotide sequence ID" value="NZ_LMVP01000103.1"/>
</dbReference>
<dbReference type="SUPFAM" id="SSF46785">
    <property type="entry name" value="Winged helix' DNA-binding domain"/>
    <property type="match status" value="1"/>
</dbReference>
<comment type="similarity">
    <text evidence="1">Belongs to the Fur family.</text>
</comment>
<dbReference type="PANTHER" id="PTHR33202:SF7">
    <property type="entry name" value="FERRIC UPTAKE REGULATION PROTEIN"/>
    <property type="match status" value="1"/>
</dbReference>
<dbReference type="GO" id="GO:0045892">
    <property type="term" value="P:negative regulation of DNA-templated transcription"/>
    <property type="evidence" value="ECO:0007669"/>
    <property type="project" value="TreeGrafter"/>
</dbReference>
<accession>A0A2A2HVI4</accession>
<dbReference type="InterPro" id="IPR043135">
    <property type="entry name" value="Fur_C"/>
</dbReference>
<sequence>MKPTDKAGMKYTNQRVEILAFLREHDGHPTVDEVYDGVRQKLTRISKATVYKNLKFLTEKGLLEEVNVKGVSRFEANFIPHHHLICRECGSMEDFNSEQLLDYSMKIAEEIEGFTIVSTSTNFYGICKKCKESKKSEEPKKSGESEDEI</sequence>
<dbReference type="GO" id="GO:1900376">
    <property type="term" value="P:regulation of secondary metabolite biosynthetic process"/>
    <property type="evidence" value="ECO:0007669"/>
    <property type="project" value="TreeGrafter"/>
</dbReference>
<organism evidence="7 8">
    <name type="scientific">Methanosarcina spelaei</name>
    <dbReference type="NCBI Taxonomy" id="1036679"/>
    <lineage>
        <taxon>Archaea</taxon>
        <taxon>Methanobacteriati</taxon>
        <taxon>Methanobacteriota</taxon>
        <taxon>Stenosarchaea group</taxon>
        <taxon>Methanomicrobia</taxon>
        <taxon>Methanosarcinales</taxon>
        <taxon>Methanosarcinaceae</taxon>
        <taxon>Methanosarcina</taxon>
    </lineage>
</organism>
<dbReference type="GO" id="GO:0003700">
    <property type="term" value="F:DNA-binding transcription factor activity"/>
    <property type="evidence" value="ECO:0007669"/>
    <property type="project" value="InterPro"/>
</dbReference>
<dbReference type="OrthoDB" id="21318at2157"/>
<keyword evidence="8" id="KW-1185">Reference proteome</keyword>
<dbReference type="EMBL" id="LMVP01000103">
    <property type="protein sequence ID" value="PAV13306.1"/>
    <property type="molecule type" value="Genomic_DNA"/>
</dbReference>
<dbReference type="CDD" id="cd07153">
    <property type="entry name" value="Fur_like"/>
    <property type="match status" value="1"/>
</dbReference>
<dbReference type="Pfam" id="PF01475">
    <property type="entry name" value="FUR"/>
    <property type="match status" value="1"/>
</dbReference>
<dbReference type="GO" id="GO:0000976">
    <property type="term" value="F:transcription cis-regulatory region binding"/>
    <property type="evidence" value="ECO:0007669"/>
    <property type="project" value="TreeGrafter"/>
</dbReference>
<keyword evidence="5" id="KW-0238">DNA-binding</keyword>
<gene>
    <name evidence="7" type="ORF">ASJ81_18220</name>
</gene>
<name>A0A2A2HVI4_9EURY</name>
<protein>
    <submittedName>
        <fullName evidence="7">Fur family transcriptional regulator</fullName>
    </submittedName>
</protein>
<dbReference type="InterPro" id="IPR002481">
    <property type="entry name" value="FUR"/>
</dbReference>
<dbReference type="InterPro" id="IPR036388">
    <property type="entry name" value="WH-like_DNA-bd_sf"/>
</dbReference>
<evidence type="ECO:0000256" key="2">
    <source>
        <dbReference type="ARBA" id="ARBA00022491"/>
    </source>
</evidence>